<reference evidence="5" key="1">
    <citation type="journal article" date="2019" name="Int. J. Syst. Evol. Microbiol.">
        <title>The Global Catalogue of Microorganisms (GCM) 10K type strain sequencing project: providing services to taxonomists for standard genome sequencing and annotation.</title>
        <authorList>
            <consortium name="The Broad Institute Genomics Platform"/>
            <consortium name="The Broad Institute Genome Sequencing Center for Infectious Disease"/>
            <person name="Wu L."/>
            <person name="Ma J."/>
        </authorList>
    </citation>
    <scope>NUCLEOTIDE SEQUENCE [LARGE SCALE GENOMIC DNA]</scope>
    <source>
        <strain evidence="5">JCM 30346</strain>
    </source>
</reference>
<evidence type="ECO:0000259" key="3">
    <source>
        <dbReference type="Pfam" id="PF08044"/>
    </source>
</evidence>
<dbReference type="EMBL" id="JBHSRF010000056">
    <property type="protein sequence ID" value="MFC6085129.1"/>
    <property type="molecule type" value="Genomic_DNA"/>
</dbReference>
<accession>A0ABW1NP52</accession>
<comment type="caution">
    <text evidence="4">The sequence shown here is derived from an EMBL/GenBank/DDBJ whole genome shotgun (WGS) entry which is preliminary data.</text>
</comment>
<dbReference type="RefSeq" id="WP_380758938.1">
    <property type="nucleotide sequence ID" value="NZ_JBHSRF010000056.1"/>
</dbReference>
<evidence type="ECO:0000256" key="1">
    <source>
        <dbReference type="SAM" id="MobiDB-lite"/>
    </source>
</evidence>
<feature type="transmembrane region" description="Helical" evidence="2">
    <location>
        <begin position="174"/>
        <end position="194"/>
    </location>
</feature>
<organism evidence="4 5">
    <name type="scientific">Sphaerisporangium aureirubrum</name>
    <dbReference type="NCBI Taxonomy" id="1544736"/>
    <lineage>
        <taxon>Bacteria</taxon>
        <taxon>Bacillati</taxon>
        <taxon>Actinomycetota</taxon>
        <taxon>Actinomycetes</taxon>
        <taxon>Streptosporangiales</taxon>
        <taxon>Streptosporangiaceae</taxon>
        <taxon>Sphaerisporangium</taxon>
    </lineage>
</organism>
<gene>
    <name evidence="4" type="ORF">ACFP1K_28470</name>
</gene>
<evidence type="ECO:0000313" key="4">
    <source>
        <dbReference type="EMBL" id="MFC6085129.1"/>
    </source>
</evidence>
<protein>
    <submittedName>
        <fullName evidence="4">DUF1707 domain-containing protein</fullName>
    </submittedName>
</protein>
<dbReference type="Pfam" id="PF08044">
    <property type="entry name" value="DUF1707"/>
    <property type="match status" value="1"/>
</dbReference>
<feature type="domain" description="DUF1707" evidence="3">
    <location>
        <begin position="7"/>
        <end position="59"/>
    </location>
</feature>
<feature type="compositionally biased region" description="Basic and acidic residues" evidence="1">
    <location>
        <begin position="127"/>
        <end position="137"/>
    </location>
</feature>
<evidence type="ECO:0000313" key="5">
    <source>
        <dbReference type="Proteomes" id="UP001596137"/>
    </source>
</evidence>
<dbReference type="InterPro" id="IPR012551">
    <property type="entry name" value="DUF1707_SHOCT-like"/>
</dbReference>
<keyword evidence="5" id="KW-1185">Reference proteome</keyword>
<dbReference type="PANTHER" id="PTHR40763">
    <property type="entry name" value="MEMBRANE PROTEIN-RELATED"/>
    <property type="match status" value="1"/>
</dbReference>
<proteinExistence type="predicted"/>
<keyword evidence="2" id="KW-0812">Transmembrane</keyword>
<evidence type="ECO:0000256" key="2">
    <source>
        <dbReference type="SAM" id="Phobius"/>
    </source>
</evidence>
<feature type="transmembrane region" description="Helical" evidence="2">
    <location>
        <begin position="149"/>
        <end position="168"/>
    </location>
</feature>
<keyword evidence="2" id="KW-1133">Transmembrane helix</keyword>
<feature type="region of interest" description="Disordered" evidence="1">
    <location>
        <begin position="61"/>
        <end position="102"/>
    </location>
</feature>
<feature type="region of interest" description="Disordered" evidence="1">
    <location>
        <begin position="127"/>
        <end position="148"/>
    </location>
</feature>
<sequence length="213" mass="23892">MTMRDDLRIGDAERDEVMDALREHFAQGRLTHEELDERLGAALAARTSGDLRRVLADLPVTAAPPAGHGGRRPARGAYGERPPPLGHPAARGPFGPGRPPMPSHADLATWGYHLAGRRGWGRDTEVEYHQDHDPEHERRRRPPHRRHHGRPPVFLFVIGALLLAGAVTGSLWPVFGLLKVLFVAWLVIGLLRFAHHRHHGHHHHHHGHLRRGH</sequence>
<keyword evidence="2" id="KW-0472">Membrane</keyword>
<dbReference type="Proteomes" id="UP001596137">
    <property type="component" value="Unassembled WGS sequence"/>
</dbReference>
<name>A0ABW1NP52_9ACTN</name>
<dbReference type="PANTHER" id="PTHR40763:SF4">
    <property type="entry name" value="DUF1707 DOMAIN-CONTAINING PROTEIN"/>
    <property type="match status" value="1"/>
</dbReference>
<feature type="compositionally biased region" description="Basic residues" evidence="1">
    <location>
        <begin position="138"/>
        <end position="148"/>
    </location>
</feature>